<proteinExistence type="predicted"/>
<dbReference type="Proteomes" id="UP000215914">
    <property type="component" value="Unassembled WGS sequence"/>
</dbReference>
<organism evidence="1 2">
    <name type="scientific">Helianthus annuus</name>
    <name type="common">Common sunflower</name>
    <dbReference type="NCBI Taxonomy" id="4232"/>
    <lineage>
        <taxon>Eukaryota</taxon>
        <taxon>Viridiplantae</taxon>
        <taxon>Streptophyta</taxon>
        <taxon>Embryophyta</taxon>
        <taxon>Tracheophyta</taxon>
        <taxon>Spermatophyta</taxon>
        <taxon>Magnoliopsida</taxon>
        <taxon>eudicotyledons</taxon>
        <taxon>Gunneridae</taxon>
        <taxon>Pentapetalae</taxon>
        <taxon>asterids</taxon>
        <taxon>campanulids</taxon>
        <taxon>Asterales</taxon>
        <taxon>Asteraceae</taxon>
        <taxon>Asteroideae</taxon>
        <taxon>Heliantheae alliance</taxon>
        <taxon>Heliantheae</taxon>
        <taxon>Helianthus</taxon>
    </lineage>
</organism>
<reference evidence="1" key="2">
    <citation type="submission" date="2020-06" db="EMBL/GenBank/DDBJ databases">
        <title>Helianthus annuus Genome sequencing and assembly Release 2.</title>
        <authorList>
            <person name="Gouzy J."/>
            <person name="Langlade N."/>
            <person name="Munos S."/>
        </authorList>
    </citation>
    <scope>NUCLEOTIDE SEQUENCE</scope>
    <source>
        <tissue evidence="1">Leaves</tissue>
    </source>
</reference>
<reference evidence="1" key="1">
    <citation type="journal article" date="2017" name="Nature">
        <title>The sunflower genome provides insights into oil metabolism, flowering and Asterid evolution.</title>
        <authorList>
            <person name="Badouin H."/>
            <person name="Gouzy J."/>
            <person name="Grassa C.J."/>
            <person name="Murat F."/>
            <person name="Staton S.E."/>
            <person name="Cottret L."/>
            <person name="Lelandais-Briere C."/>
            <person name="Owens G.L."/>
            <person name="Carrere S."/>
            <person name="Mayjonade B."/>
            <person name="Legrand L."/>
            <person name="Gill N."/>
            <person name="Kane N.C."/>
            <person name="Bowers J.E."/>
            <person name="Hubner S."/>
            <person name="Bellec A."/>
            <person name="Berard A."/>
            <person name="Berges H."/>
            <person name="Blanchet N."/>
            <person name="Boniface M.C."/>
            <person name="Brunel D."/>
            <person name="Catrice O."/>
            <person name="Chaidir N."/>
            <person name="Claudel C."/>
            <person name="Donnadieu C."/>
            <person name="Faraut T."/>
            <person name="Fievet G."/>
            <person name="Helmstetter N."/>
            <person name="King M."/>
            <person name="Knapp S.J."/>
            <person name="Lai Z."/>
            <person name="Le Paslier M.C."/>
            <person name="Lippi Y."/>
            <person name="Lorenzon L."/>
            <person name="Mandel J.R."/>
            <person name="Marage G."/>
            <person name="Marchand G."/>
            <person name="Marquand E."/>
            <person name="Bret-Mestries E."/>
            <person name="Morien E."/>
            <person name="Nambeesan S."/>
            <person name="Nguyen T."/>
            <person name="Pegot-Espagnet P."/>
            <person name="Pouilly N."/>
            <person name="Raftis F."/>
            <person name="Sallet E."/>
            <person name="Schiex T."/>
            <person name="Thomas J."/>
            <person name="Vandecasteele C."/>
            <person name="Vares D."/>
            <person name="Vear F."/>
            <person name="Vautrin S."/>
            <person name="Crespi M."/>
            <person name="Mangin B."/>
            <person name="Burke J.M."/>
            <person name="Salse J."/>
            <person name="Munos S."/>
            <person name="Vincourt P."/>
            <person name="Rieseberg L.H."/>
            <person name="Langlade N.B."/>
        </authorList>
    </citation>
    <scope>NUCLEOTIDE SEQUENCE</scope>
    <source>
        <tissue evidence="1">Leaves</tissue>
    </source>
</reference>
<accession>A0A9K3HSK6</accession>
<gene>
    <name evidence="1" type="ORF">HanXRQr2_Chr11g0511511</name>
</gene>
<name>A0A9K3HSK6_HELAN</name>
<dbReference type="Gramene" id="mRNA:HanXRQr2_Chr11g0511511">
    <property type="protein sequence ID" value="mRNA:HanXRQr2_Chr11g0511511"/>
    <property type="gene ID" value="HanXRQr2_Chr11g0511511"/>
</dbReference>
<protein>
    <submittedName>
        <fullName evidence="1">Uncharacterized protein</fullName>
    </submittedName>
</protein>
<keyword evidence="2" id="KW-1185">Reference proteome</keyword>
<dbReference type="AlphaFoldDB" id="A0A9K3HSK6"/>
<comment type="caution">
    <text evidence="1">The sequence shown here is derived from an EMBL/GenBank/DDBJ whole genome shotgun (WGS) entry which is preliminary data.</text>
</comment>
<dbReference type="EMBL" id="MNCJ02000326">
    <property type="protein sequence ID" value="KAF5783752.1"/>
    <property type="molecule type" value="Genomic_DNA"/>
</dbReference>
<sequence>MSKAKASSLTLVAGEAPAVNANPVPTLASLTTYIMLQKIICEL</sequence>
<evidence type="ECO:0000313" key="1">
    <source>
        <dbReference type="EMBL" id="KAF5783752.1"/>
    </source>
</evidence>
<evidence type="ECO:0000313" key="2">
    <source>
        <dbReference type="Proteomes" id="UP000215914"/>
    </source>
</evidence>